<dbReference type="SUPFAM" id="SSF51182">
    <property type="entry name" value="RmlC-like cupins"/>
    <property type="match status" value="1"/>
</dbReference>
<dbReference type="Pfam" id="PF05899">
    <property type="entry name" value="Cupin_3"/>
    <property type="match status" value="1"/>
</dbReference>
<dbReference type="Gene3D" id="2.60.120.10">
    <property type="entry name" value="Jelly Rolls"/>
    <property type="match status" value="1"/>
</dbReference>
<dbReference type="CDD" id="cd02227">
    <property type="entry name" value="cupin_TM1112-like"/>
    <property type="match status" value="1"/>
</dbReference>
<dbReference type="EMBL" id="CP054020">
    <property type="protein sequence ID" value="QKI90304.1"/>
    <property type="molecule type" value="Genomic_DNA"/>
</dbReference>
<dbReference type="PANTHER" id="PTHR33271">
    <property type="entry name" value="OS04G0445200 PROTEIN"/>
    <property type="match status" value="1"/>
</dbReference>
<keyword evidence="3" id="KW-1185">Reference proteome</keyword>
<dbReference type="InterPro" id="IPR011051">
    <property type="entry name" value="RmlC_Cupin_sf"/>
</dbReference>
<dbReference type="AlphaFoldDB" id="A0A7D4SZW2"/>
<gene>
    <name evidence="2" type="ORF">HQN79_05565</name>
</gene>
<protein>
    <submittedName>
        <fullName evidence="2">Cupin domain-containing protein</fullName>
    </submittedName>
</protein>
<accession>A0A7D4SZW2</accession>
<feature type="domain" description="(S)-ureidoglycine aminohydrolase cupin" evidence="1">
    <location>
        <begin position="18"/>
        <end position="87"/>
    </location>
</feature>
<dbReference type="InterPro" id="IPR008579">
    <property type="entry name" value="UGlyAH_Cupin_dom"/>
</dbReference>
<organism evidence="2 3">
    <name type="scientific">Thiomicrorhabdus xiamenensis</name>
    <dbReference type="NCBI Taxonomy" id="2739063"/>
    <lineage>
        <taxon>Bacteria</taxon>
        <taxon>Pseudomonadati</taxon>
        <taxon>Pseudomonadota</taxon>
        <taxon>Gammaproteobacteria</taxon>
        <taxon>Thiotrichales</taxon>
        <taxon>Piscirickettsiaceae</taxon>
        <taxon>Thiomicrorhabdus</taxon>
    </lineage>
</organism>
<sequence length="90" mass="10391">MKIEIIHNPDQATLDQYGCGSWPIWEKEISRFPWTYDAKEVCLVLEGEVTVTPQNGDAVIIRAGDLVTFPEGMSCEWNVTKPIRKHYNFY</sequence>
<dbReference type="Proteomes" id="UP000504724">
    <property type="component" value="Chromosome"/>
</dbReference>
<proteinExistence type="predicted"/>
<evidence type="ECO:0000313" key="3">
    <source>
        <dbReference type="Proteomes" id="UP000504724"/>
    </source>
</evidence>
<evidence type="ECO:0000259" key="1">
    <source>
        <dbReference type="Pfam" id="PF05899"/>
    </source>
</evidence>
<evidence type="ECO:0000313" key="2">
    <source>
        <dbReference type="EMBL" id="QKI90304.1"/>
    </source>
</evidence>
<dbReference type="PANTHER" id="PTHR33271:SF22">
    <property type="entry name" value="OS04G0445200 PROTEIN"/>
    <property type="match status" value="1"/>
</dbReference>
<name>A0A7D4SZW2_9GAMM</name>
<dbReference type="InterPro" id="IPR014710">
    <property type="entry name" value="RmlC-like_jellyroll"/>
</dbReference>
<dbReference type="KEGG" id="txa:HQN79_05565"/>
<reference evidence="2 3" key="1">
    <citation type="submission" date="2020-05" db="EMBL/GenBank/DDBJ databases">
        <title>Thiomicrorhabdus sediminis sp.nov. and Thiomicrorhabdus xiamenensis sp.nov., novel sulfur-oxidizing bacteria isolated from coastal sediment.</title>
        <authorList>
            <person name="Liu X."/>
        </authorList>
    </citation>
    <scope>NUCLEOTIDE SEQUENCE [LARGE SCALE GENOMIC DNA]</scope>
    <source>
        <strain evidence="2 3">G2</strain>
    </source>
</reference>